<dbReference type="SMART" id="SM00419">
    <property type="entry name" value="HTH_CRP"/>
    <property type="match status" value="1"/>
</dbReference>
<evidence type="ECO:0000256" key="2">
    <source>
        <dbReference type="ARBA" id="ARBA00023125"/>
    </source>
</evidence>
<dbReference type="InterPro" id="IPR012318">
    <property type="entry name" value="HTH_CRP"/>
</dbReference>
<dbReference type="AlphaFoldDB" id="A0A4R6G088"/>
<name>A0A4R6G088_9SPHN</name>
<dbReference type="GO" id="GO:0006355">
    <property type="term" value="P:regulation of DNA-templated transcription"/>
    <property type="evidence" value="ECO:0007669"/>
    <property type="project" value="InterPro"/>
</dbReference>
<gene>
    <name evidence="6" type="ORF">EV664_101452</name>
</gene>
<reference evidence="6 7" key="1">
    <citation type="submission" date="2019-03" db="EMBL/GenBank/DDBJ databases">
        <title>Genomic Encyclopedia of Type Strains, Phase IV (KMG-IV): sequencing the most valuable type-strain genomes for metagenomic binning, comparative biology and taxonomic classification.</title>
        <authorList>
            <person name="Goeker M."/>
        </authorList>
    </citation>
    <scope>NUCLEOTIDE SEQUENCE [LARGE SCALE GENOMIC DNA]</scope>
    <source>
        <strain evidence="6 7">DSM 25059</strain>
    </source>
</reference>
<dbReference type="InterPro" id="IPR000595">
    <property type="entry name" value="cNMP-bd_dom"/>
</dbReference>
<dbReference type="InterPro" id="IPR036390">
    <property type="entry name" value="WH_DNA-bd_sf"/>
</dbReference>
<dbReference type="GO" id="GO:0003677">
    <property type="term" value="F:DNA binding"/>
    <property type="evidence" value="ECO:0007669"/>
    <property type="project" value="UniProtKB-KW"/>
</dbReference>
<dbReference type="PROSITE" id="PS51063">
    <property type="entry name" value="HTH_CRP_2"/>
    <property type="match status" value="1"/>
</dbReference>
<dbReference type="CDD" id="cd00038">
    <property type="entry name" value="CAP_ED"/>
    <property type="match status" value="1"/>
</dbReference>
<keyword evidence="7" id="KW-1185">Reference proteome</keyword>
<sequence length="257" mass="28230">MQNTAPLHYATPTPDIRAPAKGPADPVILRLRTLVELDARDIAALSDHAVRTRRSVPPRRELVGEGEAVKRPIMVLSGWGARVRLLSDGRRQLLSLLLPGEFVCGRTPESPCSSAVVALTEMTICDAPDPQDLPHESALHSAYIVAAEVDEYHLLAQITRLGRMTAYERCADFLLEVGERLSLAGLTDHNSYSLPLTQDCLADVLGLTNVHVNRTLQALRRDKIIRTMRGSVTLLNPNALARQVDRRPAPCFRRGAA</sequence>
<keyword evidence="1" id="KW-0805">Transcription regulation</keyword>
<evidence type="ECO:0000259" key="5">
    <source>
        <dbReference type="PROSITE" id="PS51063"/>
    </source>
</evidence>
<evidence type="ECO:0000256" key="1">
    <source>
        <dbReference type="ARBA" id="ARBA00023015"/>
    </source>
</evidence>
<evidence type="ECO:0000313" key="6">
    <source>
        <dbReference type="EMBL" id="TDN86874.1"/>
    </source>
</evidence>
<dbReference type="SUPFAM" id="SSF46785">
    <property type="entry name" value="Winged helix' DNA-binding domain"/>
    <property type="match status" value="1"/>
</dbReference>
<dbReference type="SUPFAM" id="SSF51206">
    <property type="entry name" value="cAMP-binding domain-like"/>
    <property type="match status" value="1"/>
</dbReference>
<comment type="caution">
    <text evidence="6">The sequence shown here is derived from an EMBL/GenBank/DDBJ whole genome shotgun (WGS) entry which is preliminary data.</text>
</comment>
<dbReference type="InterPro" id="IPR018490">
    <property type="entry name" value="cNMP-bd_dom_sf"/>
</dbReference>
<organism evidence="6 7">
    <name type="scientific">Stakelama pacifica</name>
    <dbReference type="NCBI Taxonomy" id="517720"/>
    <lineage>
        <taxon>Bacteria</taxon>
        <taxon>Pseudomonadati</taxon>
        <taxon>Pseudomonadota</taxon>
        <taxon>Alphaproteobacteria</taxon>
        <taxon>Sphingomonadales</taxon>
        <taxon>Sphingomonadaceae</taxon>
        <taxon>Stakelama</taxon>
    </lineage>
</organism>
<keyword evidence="2" id="KW-0238">DNA-binding</keyword>
<feature type="region of interest" description="Disordered" evidence="4">
    <location>
        <begin position="1"/>
        <end position="22"/>
    </location>
</feature>
<dbReference type="Gene3D" id="1.10.10.10">
    <property type="entry name" value="Winged helix-like DNA-binding domain superfamily/Winged helix DNA-binding domain"/>
    <property type="match status" value="1"/>
</dbReference>
<feature type="domain" description="HTH crp-type" evidence="5">
    <location>
        <begin position="164"/>
        <end position="238"/>
    </location>
</feature>
<dbReference type="InterPro" id="IPR036388">
    <property type="entry name" value="WH-like_DNA-bd_sf"/>
</dbReference>
<evidence type="ECO:0000313" key="7">
    <source>
        <dbReference type="Proteomes" id="UP000295493"/>
    </source>
</evidence>
<dbReference type="Proteomes" id="UP000295493">
    <property type="component" value="Unassembled WGS sequence"/>
</dbReference>
<protein>
    <submittedName>
        <fullName evidence="6">CRP-like cAMP-binding protein</fullName>
    </submittedName>
</protein>
<dbReference type="Pfam" id="PF00027">
    <property type="entry name" value="cNMP_binding"/>
    <property type="match status" value="1"/>
</dbReference>
<accession>A0A4R6G088</accession>
<keyword evidence="3" id="KW-0804">Transcription</keyword>
<dbReference type="Pfam" id="PF13545">
    <property type="entry name" value="HTH_Crp_2"/>
    <property type="match status" value="1"/>
</dbReference>
<proteinExistence type="predicted"/>
<dbReference type="OrthoDB" id="6155297at2"/>
<dbReference type="RefSeq" id="WP_133494042.1">
    <property type="nucleotide sequence ID" value="NZ_BMLU01000001.1"/>
</dbReference>
<dbReference type="Gene3D" id="2.60.120.10">
    <property type="entry name" value="Jelly Rolls"/>
    <property type="match status" value="1"/>
</dbReference>
<evidence type="ECO:0000256" key="4">
    <source>
        <dbReference type="SAM" id="MobiDB-lite"/>
    </source>
</evidence>
<dbReference type="InterPro" id="IPR014710">
    <property type="entry name" value="RmlC-like_jellyroll"/>
</dbReference>
<dbReference type="EMBL" id="SNWD01000001">
    <property type="protein sequence ID" value="TDN86874.1"/>
    <property type="molecule type" value="Genomic_DNA"/>
</dbReference>
<evidence type="ECO:0000256" key="3">
    <source>
        <dbReference type="ARBA" id="ARBA00023163"/>
    </source>
</evidence>